<dbReference type="InterPro" id="IPR036881">
    <property type="entry name" value="Glyco_hydro_3_C_sf"/>
</dbReference>
<dbReference type="STRING" id="1169540.A0A0G4FJV3"/>
<dbReference type="GO" id="GO:0005576">
    <property type="term" value="C:extracellular region"/>
    <property type="evidence" value="ECO:0007669"/>
    <property type="project" value="InterPro"/>
</dbReference>
<protein>
    <recommendedName>
        <fullName evidence="7">Apple domain-containing protein</fullName>
    </recommendedName>
</protein>
<evidence type="ECO:0000256" key="3">
    <source>
        <dbReference type="ARBA" id="ARBA00023157"/>
    </source>
</evidence>
<dbReference type="SUPFAM" id="SSF57184">
    <property type="entry name" value="Growth factor receptor domain"/>
    <property type="match status" value="1"/>
</dbReference>
<dbReference type="PANTHER" id="PTHR30620:SF77">
    <property type="entry name" value="LYSOSOMAL BETA GLUCOSIDASE-LIKE"/>
    <property type="match status" value="1"/>
</dbReference>
<dbReference type="Gene3D" id="3.50.4.10">
    <property type="entry name" value="Hepatocyte Growth Factor"/>
    <property type="match status" value="2"/>
</dbReference>
<dbReference type="InterPro" id="IPR036962">
    <property type="entry name" value="Glyco_hydro_3_N_sf"/>
</dbReference>
<dbReference type="SMART" id="SM00223">
    <property type="entry name" value="APPLE"/>
    <property type="match status" value="2"/>
</dbReference>
<dbReference type="InterPro" id="IPR000177">
    <property type="entry name" value="Apple"/>
</dbReference>
<dbReference type="Proteomes" id="UP000041254">
    <property type="component" value="Unassembled WGS sequence"/>
</dbReference>
<dbReference type="InterPro" id="IPR003609">
    <property type="entry name" value="Pan_app"/>
</dbReference>
<dbReference type="PROSITE" id="PS50948">
    <property type="entry name" value="PAN"/>
    <property type="match status" value="2"/>
</dbReference>
<accession>A0A0G4FJV3</accession>
<proteinExistence type="predicted"/>
<dbReference type="InterPro" id="IPR001764">
    <property type="entry name" value="Glyco_hydro_3_N"/>
</dbReference>
<name>A0A0G4FJV3_VITBC</name>
<dbReference type="SUPFAM" id="SSF51445">
    <property type="entry name" value="(Trans)glycosidases"/>
    <property type="match status" value="1"/>
</dbReference>
<keyword evidence="3" id="KW-1015">Disulfide bond</keyword>
<dbReference type="PhylomeDB" id="A0A0G4FJV3"/>
<dbReference type="Pfam" id="PF14295">
    <property type="entry name" value="PAN_4"/>
    <property type="match status" value="1"/>
</dbReference>
<reference evidence="8 9" key="1">
    <citation type="submission" date="2014-11" db="EMBL/GenBank/DDBJ databases">
        <authorList>
            <person name="Zhu J."/>
            <person name="Qi W."/>
            <person name="Song R."/>
        </authorList>
    </citation>
    <scope>NUCLEOTIDE SEQUENCE [LARGE SCALE GENOMIC DNA]</scope>
</reference>
<evidence type="ECO:0000256" key="6">
    <source>
        <dbReference type="SAM" id="SignalP"/>
    </source>
</evidence>
<dbReference type="Gene3D" id="3.20.20.300">
    <property type="entry name" value="Glycoside hydrolase, family 3, N-terminal domain"/>
    <property type="match status" value="1"/>
</dbReference>
<sequence length="1043" mass="112406">MFHLTLIVLTVAAGLTSAEEHVRFESAIPLGVDSPRAPFKKSDGCLASGAIASYDIEVFINDPKASKLPLCRDKCLSRPVCQAFTFMKTEHDVGCYLKGKAETPTLFTNSSDGSLTVVSGLRDCVATGLASAASTEGLVGDGGGVLGGLEEKQCSTARTQCRSCGKAADGEEECQLCEVGFFVSPSDNQCKPMQRCNVLDDVAFGDGQQNDVAQASLTSSLAECHHECATTPDCEAFSFYTNGRCELKDEEAVERMGFKQGVKSARLDCKKVEDPTDDGCQVAGCDKCAKDNETCEKCRDGFTQTEGGRCKYVNREPGVTWPSDVKSPALPKIIVSEVARIVDKMTVAHKCGQMLMPLQTTITAAEMAANNIGSHLQGGNEDMGDNTAKEWATTLQAYWNAATKVDDAIIHPLFGIDAIHGHSNLPQATLFPHNIGLGCANDPALMQKIGRITAKEMQATGCDWAFAPTHAVAQNTRWGRTYESYSQDPVIVQNLASHLIKGLQGVADGAFPFLGPERVLACAKHWGGDGGTEGGVDQGDTKATLQELKDTHLSAYFKSIEAGVQTVMASFSSWNGIKTHGNEFMLTEVLKENLGFAGLVVGDWNGHAQVEGCSATKCDQTFIAGLDIVMTSSDQWKTLLENTIQSANSGAIPMARINDAVTRILTVKGLYGAFTTPALVAAGYPERKAPLSRPHAGVESVFETAEHRATAREAVRKSLVMLKNGERRAASQPIPLSKKGKYLVAGRCADSIGLQNGGWTKDWQGSPSFPNSLFGKGQSILDGIKQVVGAESVTLYTSGPIPDLKSYDAVIVCMAEDPYAEYFGDRQWPVSRDHGNTPVGLSDRRFLQEVRETYPNITIVTILCSGRPVYMNQEINWSDAFIAAWLPGTEGAGVADVLFGDHEFTATSNKLSFQWSLDPCLTVQYNDTYGDDQPYSSKVLPRVGGTSLPEGWGLNYEDHPDFPPLEVDEPEDQSCQRRSQTEPKFLSTTKQEPPPIIDPEMPFQLMPFDKGGSNNDTVAFVEDHDGEQADEPAGPKDGTSGNG</sequence>
<dbReference type="OrthoDB" id="416222at2759"/>
<dbReference type="EMBL" id="CDMY01000452">
    <property type="protein sequence ID" value="CEM14058.1"/>
    <property type="molecule type" value="Genomic_DNA"/>
</dbReference>
<evidence type="ECO:0000256" key="2">
    <source>
        <dbReference type="ARBA" id="ARBA00022801"/>
    </source>
</evidence>
<keyword evidence="4" id="KW-0326">Glycosidase</keyword>
<dbReference type="GO" id="GO:0009251">
    <property type="term" value="P:glucan catabolic process"/>
    <property type="evidence" value="ECO:0007669"/>
    <property type="project" value="TreeGrafter"/>
</dbReference>
<evidence type="ECO:0000259" key="7">
    <source>
        <dbReference type="PROSITE" id="PS50948"/>
    </source>
</evidence>
<dbReference type="VEuPathDB" id="CryptoDB:Vbra_5913"/>
<feature type="domain" description="Apple" evidence="7">
    <location>
        <begin position="196"/>
        <end position="269"/>
    </location>
</feature>
<dbReference type="Pfam" id="PF01915">
    <property type="entry name" value="Glyco_hydro_3_C"/>
    <property type="match status" value="1"/>
</dbReference>
<keyword evidence="9" id="KW-1185">Reference proteome</keyword>
<dbReference type="InterPro" id="IPR002772">
    <property type="entry name" value="Glyco_hydro_3_C"/>
</dbReference>
<evidence type="ECO:0000313" key="9">
    <source>
        <dbReference type="Proteomes" id="UP000041254"/>
    </source>
</evidence>
<keyword evidence="2" id="KW-0378">Hydrolase</keyword>
<dbReference type="Pfam" id="PF00024">
    <property type="entry name" value="PAN_1"/>
    <property type="match status" value="1"/>
</dbReference>
<keyword evidence="6" id="KW-0732">Signal</keyword>
<dbReference type="GO" id="GO:0008422">
    <property type="term" value="F:beta-glucosidase activity"/>
    <property type="evidence" value="ECO:0007669"/>
    <property type="project" value="TreeGrafter"/>
</dbReference>
<dbReference type="Gene3D" id="3.40.50.1700">
    <property type="entry name" value="Glycoside hydrolase family 3 C-terminal domain"/>
    <property type="match status" value="1"/>
</dbReference>
<gene>
    <name evidence="8" type="ORF">Vbra_5913</name>
</gene>
<dbReference type="InterPro" id="IPR009030">
    <property type="entry name" value="Growth_fac_rcpt_cys_sf"/>
</dbReference>
<evidence type="ECO:0000256" key="5">
    <source>
        <dbReference type="SAM" id="MobiDB-lite"/>
    </source>
</evidence>
<evidence type="ECO:0000256" key="4">
    <source>
        <dbReference type="ARBA" id="ARBA00023295"/>
    </source>
</evidence>
<dbReference type="InterPro" id="IPR017853">
    <property type="entry name" value="GH"/>
</dbReference>
<dbReference type="InterPro" id="IPR051915">
    <property type="entry name" value="Cellulose_Degrad_GH3"/>
</dbReference>
<dbReference type="PANTHER" id="PTHR30620">
    <property type="entry name" value="PERIPLASMIC BETA-GLUCOSIDASE-RELATED"/>
    <property type="match status" value="1"/>
</dbReference>
<dbReference type="AlphaFoldDB" id="A0A0G4FJV3"/>
<feature type="signal peptide" evidence="6">
    <location>
        <begin position="1"/>
        <end position="18"/>
    </location>
</feature>
<dbReference type="GO" id="GO:0006508">
    <property type="term" value="P:proteolysis"/>
    <property type="evidence" value="ECO:0007669"/>
    <property type="project" value="InterPro"/>
</dbReference>
<feature type="chain" id="PRO_5005189385" description="Apple domain-containing protein" evidence="6">
    <location>
        <begin position="19"/>
        <end position="1043"/>
    </location>
</feature>
<dbReference type="SUPFAM" id="SSF52279">
    <property type="entry name" value="Beta-D-glucan exohydrolase, C-terminal domain"/>
    <property type="match status" value="1"/>
</dbReference>
<organism evidence="8 9">
    <name type="scientific">Vitrella brassicaformis (strain CCMP3155)</name>
    <dbReference type="NCBI Taxonomy" id="1169540"/>
    <lineage>
        <taxon>Eukaryota</taxon>
        <taxon>Sar</taxon>
        <taxon>Alveolata</taxon>
        <taxon>Colpodellida</taxon>
        <taxon>Vitrellaceae</taxon>
        <taxon>Vitrella</taxon>
    </lineage>
</organism>
<evidence type="ECO:0000256" key="1">
    <source>
        <dbReference type="ARBA" id="ARBA00022737"/>
    </source>
</evidence>
<keyword evidence="1" id="KW-0677">Repeat</keyword>
<dbReference type="PRINTS" id="PR00133">
    <property type="entry name" value="GLHYDRLASE3"/>
</dbReference>
<feature type="region of interest" description="Disordered" evidence="5">
    <location>
        <begin position="951"/>
        <end position="1043"/>
    </location>
</feature>
<dbReference type="Pfam" id="PF00933">
    <property type="entry name" value="Glyco_hydro_3"/>
    <property type="match status" value="1"/>
</dbReference>
<feature type="domain" description="Apple" evidence="7">
    <location>
        <begin position="45"/>
        <end position="124"/>
    </location>
</feature>
<dbReference type="InParanoid" id="A0A0G4FJV3"/>
<evidence type="ECO:0000313" key="8">
    <source>
        <dbReference type="EMBL" id="CEM14058.1"/>
    </source>
</evidence>